<accession>A0A8T0MX99</accession>
<dbReference type="Proteomes" id="UP000823388">
    <property type="component" value="Chromosome 9N"/>
</dbReference>
<dbReference type="Pfam" id="PF10551">
    <property type="entry name" value="MULE"/>
    <property type="match status" value="1"/>
</dbReference>
<name>A0A8T0MX99_PANVG</name>
<dbReference type="AlphaFoldDB" id="A0A8T0MX99"/>
<feature type="compositionally biased region" description="Low complexity" evidence="1">
    <location>
        <begin position="515"/>
        <end position="526"/>
    </location>
</feature>
<evidence type="ECO:0000259" key="2">
    <source>
        <dbReference type="Pfam" id="PF10551"/>
    </source>
</evidence>
<proteinExistence type="predicted"/>
<organism evidence="3 4">
    <name type="scientific">Panicum virgatum</name>
    <name type="common">Blackwell switchgrass</name>
    <dbReference type="NCBI Taxonomy" id="38727"/>
    <lineage>
        <taxon>Eukaryota</taxon>
        <taxon>Viridiplantae</taxon>
        <taxon>Streptophyta</taxon>
        <taxon>Embryophyta</taxon>
        <taxon>Tracheophyta</taxon>
        <taxon>Spermatophyta</taxon>
        <taxon>Magnoliopsida</taxon>
        <taxon>Liliopsida</taxon>
        <taxon>Poales</taxon>
        <taxon>Poaceae</taxon>
        <taxon>PACMAD clade</taxon>
        <taxon>Panicoideae</taxon>
        <taxon>Panicodae</taxon>
        <taxon>Paniceae</taxon>
        <taxon>Panicinae</taxon>
        <taxon>Panicum</taxon>
        <taxon>Panicum sect. Hiantes</taxon>
    </lineage>
</organism>
<evidence type="ECO:0000313" key="4">
    <source>
        <dbReference type="Proteomes" id="UP000823388"/>
    </source>
</evidence>
<gene>
    <name evidence="3" type="ORF">PVAP13_9NG472614</name>
</gene>
<dbReference type="InterPro" id="IPR018289">
    <property type="entry name" value="MULE_transposase_dom"/>
</dbReference>
<feature type="domain" description="MULE transposase" evidence="2">
    <location>
        <begin position="126"/>
        <end position="208"/>
    </location>
</feature>
<dbReference type="PANTHER" id="PTHR47718">
    <property type="entry name" value="OS01G0519700 PROTEIN"/>
    <property type="match status" value="1"/>
</dbReference>
<protein>
    <recommendedName>
        <fullName evidence="2">MULE transposase domain-containing protein</fullName>
    </recommendedName>
</protein>
<reference evidence="3 4" key="1">
    <citation type="submission" date="2020-05" db="EMBL/GenBank/DDBJ databases">
        <title>WGS assembly of Panicum virgatum.</title>
        <authorList>
            <person name="Lovell J.T."/>
            <person name="Jenkins J."/>
            <person name="Shu S."/>
            <person name="Juenger T.E."/>
            <person name="Schmutz J."/>
        </authorList>
    </citation>
    <scope>NUCLEOTIDE SEQUENCE [LARGE SCALE GENOMIC DNA]</scope>
    <source>
        <strain evidence="4">cv. AP13</strain>
    </source>
</reference>
<evidence type="ECO:0000256" key="1">
    <source>
        <dbReference type="SAM" id="MobiDB-lite"/>
    </source>
</evidence>
<dbReference type="EMBL" id="CM029054">
    <property type="protein sequence ID" value="KAG2539406.1"/>
    <property type="molecule type" value="Genomic_DNA"/>
</dbReference>
<evidence type="ECO:0000313" key="3">
    <source>
        <dbReference type="EMBL" id="KAG2539406.1"/>
    </source>
</evidence>
<feature type="region of interest" description="Disordered" evidence="1">
    <location>
        <begin position="499"/>
        <end position="526"/>
    </location>
</feature>
<dbReference type="PANTHER" id="PTHR47718:SF13">
    <property type="entry name" value="OS09G0290500 PROTEIN"/>
    <property type="match status" value="1"/>
</dbReference>
<keyword evidence="4" id="KW-1185">Reference proteome</keyword>
<comment type="caution">
    <text evidence="3">The sequence shown here is derived from an EMBL/GenBank/DDBJ whole genome shotgun (WGS) entry which is preliminary data.</text>
</comment>
<sequence length="551" mass="63118">MGQWYVKDFIDDHNHPLAPEDLSCLLRSHRRISDEQKADILEMEISGIRKHQIFEIQEIQYGGYDKGTISAGDAQTVIRHLRERERRDTDFFFRSMTDEQGHLVGLFWCDTQCLLDYAAFGVVVVYNLPLVPFVGVNHHKCTVLFGCGIISHENKNSYEWLLRTFSNTNIQKHPISVITDGDLAMQRAIRIVWPNSSHRLCGWHFEQNLVRNVHNDKLKEAFRLAFLAENEVSKDSWLYQMYEVRKIWCAVYHVGKCYLGLRSNQRSESMNARLQMQLDGKMTMLEMVEHYETCLSRVRRNEADDDIKALQSEPFTAPDASILEIDAKKRFTPNVFVLVQFIIKAATKCHLIENLDGDDTEEYIIGRKDKGDIMIYIKCEFNEEGNLKGISCSCQRKLPECFVLERWTMGAKSAFPPIRTSTMYEYSATLLRYRDLRNISRAASFSASRSTEAYELLRGALQEAATILPNVGANEGNMYGPVLPQAPEADCEDIRDVLDPMHVPGRGAPKKKQKSSTATASKSKTKCSLCKVAGHNRRKCPTRDEVFQRSS</sequence>